<dbReference type="Pfam" id="PF13374">
    <property type="entry name" value="TPR_10"/>
    <property type="match status" value="1"/>
</dbReference>
<dbReference type="Gene3D" id="3.40.50.300">
    <property type="entry name" value="P-loop containing nucleotide triphosphate hydrolases"/>
    <property type="match status" value="1"/>
</dbReference>
<reference evidence="1" key="1">
    <citation type="journal article" date="2021" name="Nat. Commun.">
        <title>Genetic determinants of endophytism in the Arabidopsis root mycobiome.</title>
        <authorList>
            <person name="Mesny F."/>
            <person name="Miyauchi S."/>
            <person name="Thiergart T."/>
            <person name="Pickel B."/>
            <person name="Atanasova L."/>
            <person name="Karlsson M."/>
            <person name="Huettel B."/>
            <person name="Barry K.W."/>
            <person name="Haridas S."/>
            <person name="Chen C."/>
            <person name="Bauer D."/>
            <person name="Andreopoulos W."/>
            <person name="Pangilinan J."/>
            <person name="LaButti K."/>
            <person name="Riley R."/>
            <person name="Lipzen A."/>
            <person name="Clum A."/>
            <person name="Drula E."/>
            <person name="Henrissat B."/>
            <person name="Kohler A."/>
            <person name="Grigoriev I.V."/>
            <person name="Martin F.M."/>
            <person name="Hacquard S."/>
        </authorList>
    </citation>
    <scope>NUCLEOTIDE SEQUENCE</scope>
    <source>
        <strain evidence="1">MPI-CAGE-CH-0235</strain>
    </source>
</reference>
<dbReference type="PANTHER" id="PTHR46082:SF6">
    <property type="entry name" value="AAA+ ATPASE DOMAIN-CONTAINING PROTEIN-RELATED"/>
    <property type="match status" value="1"/>
</dbReference>
<gene>
    <name evidence="1" type="ORF">B0I35DRAFT_359119</name>
</gene>
<dbReference type="SUPFAM" id="SSF48452">
    <property type="entry name" value="TPR-like"/>
    <property type="match status" value="2"/>
</dbReference>
<proteinExistence type="predicted"/>
<dbReference type="AlphaFoldDB" id="A0A8K0WLY4"/>
<comment type="caution">
    <text evidence="1">The sequence shown here is derived from an EMBL/GenBank/DDBJ whole genome shotgun (WGS) entry which is preliminary data.</text>
</comment>
<evidence type="ECO:0000313" key="1">
    <source>
        <dbReference type="EMBL" id="KAH7309524.1"/>
    </source>
</evidence>
<dbReference type="InterPro" id="IPR011990">
    <property type="entry name" value="TPR-like_helical_dom_sf"/>
</dbReference>
<name>A0A8K0WLY4_9HYPO</name>
<dbReference type="SUPFAM" id="SSF52540">
    <property type="entry name" value="P-loop containing nucleoside triphosphate hydrolases"/>
    <property type="match status" value="1"/>
</dbReference>
<dbReference type="GO" id="GO:0016787">
    <property type="term" value="F:hydrolase activity"/>
    <property type="evidence" value="ECO:0007669"/>
    <property type="project" value="UniProtKB-KW"/>
</dbReference>
<dbReference type="Proteomes" id="UP000813444">
    <property type="component" value="Unassembled WGS sequence"/>
</dbReference>
<keyword evidence="2" id="KW-1185">Reference proteome</keyword>
<dbReference type="InterPro" id="IPR027417">
    <property type="entry name" value="P-loop_NTPase"/>
</dbReference>
<dbReference type="OrthoDB" id="626167at2759"/>
<keyword evidence="1" id="KW-0378">Hydrolase</keyword>
<sequence>IVPYPSNPDFVGRSKILQQLKDNLGHTQETSGTSQPRVSVFGLGGIGKTQIVLAYVYWLQEMYPSIAILWVHASNAERFRQSFKAIAEEYQIPGHDDAKVDTLAIVKAWLEKRDGRRWLMVVDNADDMQLFFPPPTRSTLSTAEPNDGKSFSEHLPECAHGALLVTTRNKQLGIKLAKGQCVIGVDRMDEDESEHLLRAKHIHATSPELLTLSARLEHLPLALVQAATYIQEMSITVAKYLELLGETDQHTVHLLSKEFETVGRDTKAPRAVAQTWILSFQQIEQQQALASNLLSFMSFFDRQEIPATFLSHYTKQNTSEEAIGDLVLTEALGILKAFSFVTEDNDGNYDMHRLVQLVTRKWLASCGTVDRFGKEALLTLSHLYPFGKYETRTICSAYQSHASAVLQSCKIDSKDKDAANAKAGLLHCMAGYLNFEGKWGDAEALCAEATRIRRKLFGEDHDYTLASMSNLASILRRQGRWEEAEKLEMQVMETRKIKFGIDHPDTLRSMSNLASTFWEQSRWDKAEKLDMQVMETRKIKLGVDHPDTLISMHNLASTLSDQGRLEEAEKLEVQIMESYKMRLGADHPDTLTIMDNLAWTWYGMEKKSEAMDLMRLCIRLRQAKLGLDHPHTQASMFALDRWESKG</sequence>
<dbReference type="InterPro" id="IPR053137">
    <property type="entry name" value="NLR-like"/>
</dbReference>
<dbReference type="PANTHER" id="PTHR46082">
    <property type="entry name" value="ATP/GTP-BINDING PROTEIN-RELATED"/>
    <property type="match status" value="1"/>
</dbReference>
<dbReference type="Pfam" id="PF13424">
    <property type="entry name" value="TPR_12"/>
    <property type="match status" value="2"/>
</dbReference>
<organism evidence="1 2">
    <name type="scientific">Stachybotrys elegans</name>
    <dbReference type="NCBI Taxonomy" id="80388"/>
    <lineage>
        <taxon>Eukaryota</taxon>
        <taxon>Fungi</taxon>
        <taxon>Dikarya</taxon>
        <taxon>Ascomycota</taxon>
        <taxon>Pezizomycotina</taxon>
        <taxon>Sordariomycetes</taxon>
        <taxon>Hypocreomycetidae</taxon>
        <taxon>Hypocreales</taxon>
        <taxon>Stachybotryaceae</taxon>
        <taxon>Stachybotrys</taxon>
    </lineage>
</organism>
<dbReference type="Gene3D" id="1.25.40.10">
    <property type="entry name" value="Tetratricopeptide repeat domain"/>
    <property type="match status" value="2"/>
</dbReference>
<feature type="non-terminal residue" evidence="1">
    <location>
        <position position="1"/>
    </location>
</feature>
<accession>A0A8K0WLY4</accession>
<protein>
    <submittedName>
        <fullName evidence="1">P-loop containing nucleoside triphosphate hydrolase protein</fullName>
    </submittedName>
</protein>
<evidence type="ECO:0000313" key="2">
    <source>
        <dbReference type="Proteomes" id="UP000813444"/>
    </source>
</evidence>
<dbReference type="EMBL" id="JAGPNK010000013">
    <property type="protein sequence ID" value="KAH7309524.1"/>
    <property type="molecule type" value="Genomic_DNA"/>
</dbReference>